<dbReference type="EMBL" id="BPLR01015450">
    <property type="protein sequence ID" value="GIY76211.1"/>
    <property type="molecule type" value="Genomic_DNA"/>
</dbReference>
<reference evidence="2 3" key="1">
    <citation type="submission" date="2021-06" db="EMBL/GenBank/DDBJ databases">
        <title>Caerostris extrusa draft genome.</title>
        <authorList>
            <person name="Kono N."/>
            <person name="Arakawa K."/>
        </authorList>
    </citation>
    <scope>NUCLEOTIDE SEQUENCE [LARGE SCALE GENOMIC DNA]</scope>
</reference>
<evidence type="ECO:0000313" key="3">
    <source>
        <dbReference type="Proteomes" id="UP001054945"/>
    </source>
</evidence>
<accession>A0AAV4W0X9</accession>
<proteinExistence type="predicted"/>
<feature type="region of interest" description="Disordered" evidence="1">
    <location>
        <begin position="23"/>
        <end position="68"/>
    </location>
</feature>
<dbReference type="AlphaFoldDB" id="A0AAV4W0X9"/>
<feature type="compositionally biased region" description="Basic and acidic residues" evidence="1">
    <location>
        <begin position="44"/>
        <end position="61"/>
    </location>
</feature>
<comment type="caution">
    <text evidence="2">The sequence shown here is derived from an EMBL/GenBank/DDBJ whole genome shotgun (WGS) entry which is preliminary data.</text>
</comment>
<keyword evidence="3" id="KW-1185">Reference proteome</keyword>
<protein>
    <submittedName>
        <fullName evidence="2">Uncharacterized protein</fullName>
    </submittedName>
</protein>
<dbReference type="Proteomes" id="UP001054945">
    <property type="component" value="Unassembled WGS sequence"/>
</dbReference>
<evidence type="ECO:0000256" key="1">
    <source>
        <dbReference type="SAM" id="MobiDB-lite"/>
    </source>
</evidence>
<name>A0AAV4W0X9_CAEEX</name>
<organism evidence="2 3">
    <name type="scientific">Caerostris extrusa</name>
    <name type="common">Bark spider</name>
    <name type="synonym">Caerostris bankana</name>
    <dbReference type="NCBI Taxonomy" id="172846"/>
    <lineage>
        <taxon>Eukaryota</taxon>
        <taxon>Metazoa</taxon>
        <taxon>Ecdysozoa</taxon>
        <taxon>Arthropoda</taxon>
        <taxon>Chelicerata</taxon>
        <taxon>Arachnida</taxon>
        <taxon>Araneae</taxon>
        <taxon>Araneomorphae</taxon>
        <taxon>Entelegynae</taxon>
        <taxon>Araneoidea</taxon>
        <taxon>Araneidae</taxon>
        <taxon>Caerostris</taxon>
    </lineage>
</organism>
<gene>
    <name evidence="2" type="ORF">CEXT_377071</name>
</gene>
<sequence length="86" mass="9970">MTLQSSKRHLSLLASLASHLPAIDRRQKKETRADDKKINKKNGFKKESIGRGPIRSREGGLRKRAGQTKRWNSRYDRCCIFFQAKI</sequence>
<feature type="compositionally biased region" description="Basic and acidic residues" evidence="1">
    <location>
        <begin position="23"/>
        <end position="37"/>
    </location>
</feature>
<evidence type="ECO:0000313" key="2">
    <source>
        <dbReference type="EMBL" id="GIY76211.1"/>
    </source>
</evidence>